<proteinExistence type="predicted"/>
<gene>
    <name evidence="1" type="ORF">LACBIDRAFT_295989</name>
</gene>
<dbReference type="GeneID" id="6085581"/>
<dbReference type="HOGENOM" id="CLU_027357_0_0_1"/>
<name>B0E199_LACBS</name>
<dbReference type="AlphaFoldDB" id="B0E199"/>
<accession>B0E199</accession>
<evidence type="ECO:0000313" key="1">
    <source>
        <dbReference type="EMBL" id="EDQ99387.1"/>
    </source>
</evidence>
<dbReference type="RefSeq" id="XP_001889938.1">
    <property type="nucleotide sequence ID" value="XM_001889903.1"/>
</dbReference>
<dbReference type="InParanoid" id="B0E199"/>
<dbReference type="OrthoDB" id="2635672at2759"/>
<dbReference type="EMBL" id="DS547165">
    <property type="protein sequence ID" value="EDQ99387.1"/>
    <property type="molecule type" value="Genomic_DNA"/>
</dbReference>
<organism evidence="2">
    <name type="scientific">Laccaria bicolor (strain S238N-H82 / ATCC MYA-4686)</name>
    <name type="common">Bicoloured deceiver</name>
    <name type="synonym">Laccaria laccata var. bicolor</name>
    <dbReference type="NCBI Taxonomy" id="486041"/>
    <lineage>
        <taxon>Eukaryota</taxon>
        <taxon>Fungi</taxon>
        <taxon>Dikarya</taxon>
        <taxon>Basidiomycota</taxon>
        <taxon>Agaricomycotina</taxon>
        <taxon>Agaricomycetes</taxon>
        <taxon>Agaricomycetidae</taxon>
        <taxon>Agaricales</taxon>
        <taxon>Agaricineae</taxon>
        <taxon>Hydnangiaceae</taxon>
        <taxon>Laccaria</taxon>
    </lineage>
</organism>
<sequence length="450" mass="50878">MALFVPSLRGIRYYFNPGADRVLREFHELHRSAAWMPPVQELRLHFSVFENWMHHDIKPNVGRVQLDVDVWRGRLTGMLDQFLNKGCKALSVTGGTTICSAFTATRTAGSKFQFFKALPRFWNVKSRKSEEFTPTASGNATIQPFPSPLEFRGKEQSFEPIALEEFHLHSCILLHPQFLDWTLSMFQKSRAITILSLTTAMQPGALANLLSNITLPVLSNFKISCPLVILLRLESVDFPSIQSFLTRHPSITTLHVDSVLFPHKSATLKKPILPRLLRLAAHPNYVTWLLGPQDALPQLQKVTISSHFESYDVAFDYDLFDDAIRSVASITRQVALCIRFASTLGVEDWFRKHVAAGPKGSVISLLNGVRELKICCPYFFNCSPSTPTILSGFLALFPNLEHVHFKEHPRKLEELLLGQAFFESIASQCPTITTVKFGKSEPQEFYSSRE</sequence>
<evidence type="ECO:0000313" key="2">
    <source>
        <dbReference type="Proteomes" id="UP000001194"/>
    </source>
</evidence>
<reference evidence="1 2" key="1">
    <citation type="journal article" date="2008" name="Nature">
        <title>The genome of Laccaria bicolor provides insights into mycorrhizal symbiosis.</title>
        <authorList>
            <person name="Martin F."/>
            <person name="Aerts A."/>
            <person name="Ahren D."/>
            <person name="Brun A."/>
            <person name="Danchin E.G.J."/>
            <person name="Duchaussoy F."/>
            <person name="Gibon J."/>
            <person name="Kohler A."/>
            <person name="Lindquist E."/>
            <person name="Pereda V."/>
            <person name="Salamov A."/>
            <person name="Shapiro H.J."/>
            <person name="Wuyts J."/>
            <person name="Blaudez D."/>
            <person name="Buee M."/>
            <person name="Brokstein P."/>
            <person name="Canbaeck B."/>
            <person name="Cohen D."/>
            <person name="Courty P.E."/>
            <person name="Coutinho P.M."/>
            <person name="Delaruelle C."/>
            <person name="Detter J.C."/>
            <person name="Deveau A."/>
            <person name="DiFazio S."/>
            <person name="Duplessis S."/>
            <person name="Fraissinet-Tachet L."/>
            <person name="Lucic E."/>
            <person name="Frey-Klett P."/>
            <person name="Fourrey C."/>
            <person name="Feussner I."/>
            <person name="Gay G."/>
            <person name="Grimwood J."/>
            <person name="Hoegger P.J."/>
            <person name="Jain P."/>
            <person name="Kilaru S."/>
            <person name="Labbe J."/>
            <person name="Lin Y.C."/>
            <person name="Legue V."/>
            <person name="Le Tacon F."/>
            <person name="Marmeisse R."/>
            <person name="Melayah D."/>
            <person name="Montanini B."/>
            <person name="Muratet M."/>
            <person name="Nehls U."/>
            <person name="Niculita-Hirzel H."/>
            <person name="Oudot-Le Secq M.P."/>
            <person name="Peter M."/>
            <person name="Quesneville H."/>
            <person name="Rajashekar B."/>
            <person name="Reich M."/>
            <person name="Rouhier N."/>
            <person name="Schmutz J."/>
            <person name="Yin T."/>
            <person name="Chalot M."/>
            <person name="Henrissat B."/>
            <person name="Kuees U."/>
            <person name="Lucas S."/>
            <person name="Van de Peer Y."/>
            <person name="Podila G.K."/>
            <person name="Polle A."/>
            <person name="Pukkila P.J."/>
            <person name="Richardson P.M."/>
            <person name="Rouze P."/>
            <person name="Sanders I.R."/>
            <person name="Stajich J.E."/>
            <person name="Tunlid A."/>
            <person name="Tuskan G."/>
            <person name="Grigoriev I.V."/>
        </authorList>
    </citation>
    <scope>NUCLEOTIDE SEQUENCE [LARGE SCALE GENOMIC DNA]</scope>
    <source>
        <strain evidence="2">S238N-H82 / ATCC MYA-4686</strain>
    </source>
</reference>
<keyword evidence="2" id="KW-1185">Reference proteome</keyword>
<dbReference type="KEGG" id="lbc:LACBIDRAFT_295989"/>
<protein>
    <submittedName>
        <fullName evidence="1">Predicted protein</fullName>
    </submittedName>
</protein>
<dbReference type="Proteomes" id="UP000001194">
    <property type="component" value="Unassembled WGS sequence"/>
</dbReference>